<sequence>MFIRLFFRAVVTLCGRPADILRRRSWLVLVYNDGEFRLSIAGVRRAASLFLLAHATRGLRKERHAIIEPNAAGAAAEK</sequence>
<proteinExistence type="predicted"/>
<dbReference type="Proteomes" id="UP000315349">
    <property type="component" value="Chromosome"/>
</dbReference>
<evidence type="ECO:0000313" key="2">
    <source>
        <dbReference type="Proteomes" id="UP000315349"/>
    </source>
</evidence>
<name>A0A518GS16_9PLAN</name>
<dbReference type="AlphaFoldDB" id="A0A518GS16"/>
<gene>
    <name evidence="1" type="ORF">Spb1_33300</name>
</gene>
<keyword evidence="2" id="KW-1185">Reference proteome</keyword>
<dbReference type="EMBL" id="CP036299">
    <property type="protein sequence ID" value="QDV31386.1"/>
    <property type="molecule type" value="Genomic_DNA"/>
</dbReference>
<protein>
    <submittedName>
        <fullName evidence="1">Uncharacterized protein</fullName>
    </submittedName>
</protein>
<reference evidence="1 2" key="1">
    <citation type="submission" date="2019-02" db="EMBL/GenBank/DDBJ databases">
        <title>Deep-cultivation of Planctomycetes and their phenomic and genomic characterization uncovers novel biology.</title>
        <authorList>
            <person name="Wiegand S."/>
            <person name="Jogler M."/>
            <person name="Boedeker C."/>
            <person name="Pinto D."/>
            <person name="Vollmers J."/>
            <person name="Rivas-Marin E."/>
            <person name="Kohn T."/>
            <person name="Peeters S.H."/>
            <person name="Heuer A."/>
            <person name="Rast P."/>
            <person name="Oberbeckmann S."/>
            <person name="Bunk B."/>
            <person name="Jeske O."/>
            <person name="Meyerdierks A."/>
            <person name="Storesund J.E."/>
            <person name="Kallscheuer N."/>
            <person name="Luecker S."/>
            <person name="Lage O.M."/>
            <person name="Pohl T."/>
            <person name="Merkel B.J."/>
            <person name="Hornburger P."/>
            <person name="Mueller R.-W."/>
            <person name="Bruemmer F."/>
            <person name="Labrenz M."/>
            <person name="Spormann A.M."/>
            <person name="Op den Camp H."/>
            <person name="Overmann J."/>
            <person name="Amann R."/>
            <person name="Jetten M.S.M."/>
            <person name="Mascher T."/>
            <person name="Medema M.H."/>
            <person name="Devos D.P."/>
            <person name="Kaster A.-K."/>
            <person name="Ovreas L."/>
            <person name="Rohde M."/>
            <person name="Galperin M.Y."/>
            <person name="Jogler C."/>
        </authorList>
    </citation>
    <scope>NUCLEOTIDE SEQUENCE [LARGE SCALE GENOMIC DNA]</scope>
    <source>
        <strain evidence="1 2">Spb1</strain>
    </source>
</reference>
<evidence type="ECO:0000313" key="1">
    <source>
        <dbReference type="EMBL" id="QDV31386.1"/>
    </source>
</evidence>
<accession>A0A518GS16</accession>
<organism evidence="1 2">
    <name type="scientific">Planctopirus ephydatiae</name>
    <dbReference type="NCBI Taxonomy" id="2528019"/>
    <lineage>
        <taxon>Bacteria</taxon>
        <taxon>Pseudomonadati</taxon>
        <taxon>Planctomycetota</taxon>
        <taxon>Planctomycetia</taxon>
        <taxon>Planctomycetales</taxon>
        <taxon>Planctomycetaceae</taxon>
        <taxon>Planctopirus</taxon>
    </lineage>
</organism>
<dbReference type="KEGG" id="peh:Spb1_33300"/>